<dbReference type="Proteomes" id="UP000516421">
    <property type="component" value="Chromosome"/>
</dbReference>
<dbReference type="PANTHER" id="PTHR39203">
    <property type="entry name" value="CYTOPLASMIC PROTEIN-RELATED"/>
    <property type="match status" value="1"/>
</dbReference>
<accession>A0A7H2BN32</accession>
<dbReference type="EMBL" id="CP061538">
    <property type="protein sequence ID" value="QNV41078.1"/>
    <property type="molecule type" value="Genomic_DNA"/>
</dbReference>
<dbReference type="SMART" id="SM01022">
    <property type="entry name" value="ASCH"/>
    <property type="match status" value="1"/>
</dbReference>
<protein>
    <submittedName>
        <fullName evidence="2">ASCH domain-containing protein</fullName>
    </submittedName>
</protein>
<dbReference type="InterPro" id="IPR009326">
    <property type="entry name" value="DUF984"/>
</dbReference>
<dbReference type="CDD" id="cd06553">
    <property type="entry name" value="ASCH_Ef3133_like"/>
    <property type="match status" value="1"/>
</dbReference>
<dbReference type="Gene3D" id="3.10.400.10">
    <property type="entry name" value="Sulfate adenylyltransferase"/>
    <property type="match status" value="1"/>
</dbReference>
<dbReference type="InterPro" id="IPR015947">
    <property type="entry name" value="PUA-like_sf"/>
</dbReference>
<dbReference type="PANTHER" id="PTHR39203:SF1">
    <property type="entry name" value="CYTOPLASMIC PROTEIN"/>
    <property type="match status" value="1"/>
</dbReference>
<evidence type="ECO:0000313" key="3">
    <source>
        <dbReference type="Proteomes" id="UP000516421"/>
    </source>
</evidence>
<proteinExistence type="predicted"/>
<dbReference type="AlphaFoldDB" id="A0A7H2BN32"/>
<keyword evidence="3" id="KW-1185">Reference proteome</keyword>
<reference evidence="2 3" key="1">
    <citation type="submission" date="2020-09" db="EMBL/GenBank/DDBJ databases">
        <title>Investigation of environmental microbe.</title>
        <authorList>
            <person name="Ou Y."/>
            <person name="Kang Q."/>
        </authorList>
    </citation>
    <scope>NUCLEOTIDE SEQUENCE [LARGE SCALE GENOMIC DNA]</scope>
    <source>
        <strain evidence="2 3">KJZ-9</strain>
    </source>
</reference>
<evidence type="ECO:0000259" key="1">
    <source>
        <dbReference type="SMART" id="SM01022"/>
    </source>
</evidence>
<sequence>MSLESLEEGHYGSPGPLRDKLVAAILSGEKTGTSSLVQQYEMDGDPLPAVGDREAILDSDGNRVCATENTEVTVVPFGDITLQQALDEGEGFESISDWQTAHRQFWESEQFRASMGEDYRGITADTPVVYVRFKVIARA</sequence>
<feature type="domain" description="ASCH" evidence="1">
    <location>
        <begin position="17"/>
        <end position="137"/>
    </location>
</feature>
<dbReference type="KEGG" id="rama:IDM48_09975"/>
<dbReference type="SUPFAM" id="SSF88697">
    <property type="entry name" value="PUA domain-like"/>
    <property type="match status" value="1"/>
</dbReference>
<gene>
    <name evidence="2" type="ORF">IDM48_09975</name>
</gene>
<dbReference type="Pfam" id="PF04266">
    <property type="entry name" value="ASCH"/>
    <property type="match status" value="1"/>
</dbReference>
<organism evidence="2 3">
    <name type="scientific">Rothia amarae</name>
    <dbReference type="NCBI Taxonomy" id="169480"/>
    <lineage>
        <taxon>Bacteria</taxon>
        <taxon>Bacillati</taxon>
        <taxon>Actinomycetota</taxon>
        <taxon>Actinomycetes</taxon>
        <taxon>Micrococcales</taxon>
        <taxon>Micrococcaceae</taxon>
        <taxon>Rothia</taxon>
    </lineage>
</organism>
<name>A0A7H2BN32_9MICC</name>
<evidence type="ECO:0000313" key="2">
    <source>
        <dbReference type="EMBL" id="QNV41078.1"/>
    </source>
</evidence>
<dbReference type="PIRSF" id="PIRSF021320">
    <property type="entry name" value="DUF984"/>
    <property type="match status" value="1"/>
</dbReference>
<dbReference type="InterPro" id="IPR007374">
    <property type="entry name" value="ASCH_domain"/>
</dbReference>